<dbReference type="OrthoDB" id="7996589at2"/>
<reference evidence="2 3" key="1">
    <citation type="submission" date="2019-06" db="EMBL/GenBank/DDBJ databases">
        <authorList>
            <person name="Rodrigo-Torres L."/>
            <person name="Arahal R. D."/>
            <person name="Lucena T."/>
        </authorList>
    </citation>
    <scope>NUCLEOTIDE SEQUENCE [LARGE SCALE GENOMIC DNA]</scope>
    <source>
        <strain evidence="2 3">SW08-7</strain>
    </source>
</reference>
<evidence type="ECO:0000313" key="4">
    <source>
        <dbReference type="Proteomes" id="UP001055303"/>
    </source>
</evidence>
<dbReference type="Proteomes" id="UP000401717">
    <property type="component" value="Unassembled WGS sequence"/>
</dbReference>
<reference evidence="1" key="3">
    <citation type="submission" date="2021-08" db="EMBL/GenBank/DDBJ databases">
        <authorList>
            <person name="Tani A."/>
            <person name="Ola A."/>
            <person name="Ogura Y."/>
            <person name="Katsura K."/>
            <person name="Hayashi T."/>
        </authorList>
    </citation>
    <scope>NUCLEOTIDE SEQUENCE</scope>
    <source>
        <strain evidence="1">DSM 22415</strain>
    </source>
</reference>
<accession>A0A564G6Q7</accession>
<name>A0A564G6Q7_9HYPH</name>
<reference evidence="1" key="2">
    <citation type="journal article" date="2021" name="Front. Microbiol.">
        <title>Comprehensive Comparative Genomics and Phenotyping of Methylobacterium Species.</title>
        <authorList>
            <person name="Alessa O."/>
            <person name="Ogura Y."/>
            <person name="Fujitani Y."/>
            <person name="Takami H."/>
            <person name="Hayashi T."/>
            <person name="Sahin N."/>
            <person name="Tani A."/>
        </authorList>
    </citation>
    <scope>NUCLEOTIDE SEQUENCE</scope>
    <source>
        <strain evidence="1">DSM 22415</strain>
    </source>
</reference>
<evidence type="ECO:0000313" key="2">
    <source>
        <dbReference type="EMBL" id="VUF15231.1"/>
    </source>
</evidence>
<dbReference type="AlphaFoldDB" id="A0A564G6Q7"/>
<proteinExistence type="predicted"/>
<dbReference type="EMBL" id="CABFVH010000049">
    <property type="protein sequence ID" value="VUF15231.1"/>
    <property type="molecule type" value="Genomic_DNA"/>
</dbReference>
<gene>
    <name evidence="1" type="ORF">IFDJLNFL_5045</name>
    <name evidence="2" type="ORF">MTDSW087_04967</name>
</gene>
<organism evidence="2 3">
    <name type="scientific">Methylobacterium dankookense</name>
    <dbReference type="NCBI Taxonomy" id="560405"/>
    <lineage>
        <taxon>Bacteria</taxon>
        <taxon>Pseudomonadati</taxon>
        <taxon>Pseudomonadota</taxon>
        <taxon>Alphaproteobacteria</taxon>
        <taxon>Hyphomicrobiales</taxon>
        <taxon>Methylobacteriaceae</taxon>
        <taxon>Methylobacterium</taxon>
    </lineage>
</organism>
<dbReference type="EMBL" id="BPQI01000188">
    <property type="protein sequence ID" value="GJD59118.1"/>
    <property type="molecule type" value="Genomic_DNA"/>
</dbReference>
<evidence type="ECO:0000313" key="3">
    <source>
        <dbReference type="Proteomes" id="UP000401717"/>
    </source>
</evidence>
<sequence length="64" mass="6508">MAVLASGKVFRRKGLATLAEAEEAVDCLRAVMTACGTPVVSDASARLGVRVGYRIGHAAGDGGF</sequence>
<protein>
    <submittedName>
        <fullName evidence="2">Uncharacterized protein</fullName>
    </submittedName>
</protein>
<dbReference type="RefSeq" id="WP_144767640.1">
    <property type="nucleotide sequence ID" value="NZ_BPQI01000188.1"/>
</dbReference>
<dbReference type="Proteomes" id="UP001055303">
    <property type="component" value="Unassembled WGS sequence"/>
</dbReference>
<evidence type="ECO:0000313" key="1">
    <source>
        <dbReference type="EMBL" id="GJD59118.1"/>
    </source>
</evidence>
<keyword evidence="4" id="KW-1185">Reference proteome</keyword>